<dbReference type="Gene3D" id="3.40.50.2000">
    <property type="entry name" value="Glycogen Phosphorylase B"/>
    <property type="match status" value="2"/>
</dbReference>
<dbReference type="SUPFAM" id="SSF53756">
    <property type="entry name" value="UDP-Glycosyltransferase/glycogen phosphorylase"/>
    <property type="match status" value="1"/>
</dbReference>
<protein>
    <submittedName>
        <fullName evidence="1">Glycosyltransferase</fullName>
    </submittedName>
</protein>
<dbReference type="RefSeq" id="WP_158186283.1">
    <property type="nucleotide sequence ID" value="NZ_CP046902.1"/>
</dbReference>
<dbReference type="Proteomes" id="UP000438983">
    <property type="component" value="Chromosome"/>
</dbReference>
<reference evidence="1 2" key="1">
    <citation type="submission" date="2019-12" db="EMBL/GenBank/DDBJ databases">
        <title>Complete genome sequence of Pseudomonas stutzeri.</title>
        <authorList>
            <person name="Lim S.R."/>
            <person name="Kim J.H."/>
        </authorList>
    </citation>
    <scope>NUCLEOTIDE SEQUENCE [LARGE SCALE GENOMIC DNA]</scope>
    <source>
        <strain evidence="1 2">PM101005</strain>
    </source>
</reference>
<dbReference type="PANTHER" id="PTHR45947:SF3">
    <property type="entry name" value="SULFOQUINOVOSYL TRANSFERASE SQD2"/>
    <property type="match status" value="1"/>
</dbReference>
<dbReference type="AlphaFoldDB" id="A0A6I6LCR0"/>
<dbReference type="Pfam" id="PF13692">
    <property type="entry name" value="Glyco_trans_1_4"/>
    <property type="match status" value="1"/>
</dbReference>
<dbReference type="EMBL" id="CP046902">
    <property type="protein sequence ID" value="QGZ28679.1"/>
    <property type="molecule type" value="Genomic_DNA"/>
</dbReference>
<keyword evidence="1" id="KW-0808">Transferase</keyword>
<dbReference type="GO" id="GO:0016757">
    <property type="term" value="F:glycosyltransferase activity"/>
    <property type="evidence" value="ECO:0007669"/>
    <property type="project" value="TreeGrafter"/>
</dbReference>
<dbReference type="PANTHER" id="PTHR45947">
    <property type="entry name" value="SULFOQUINOVOSYL TRANSFERASE SQD2"/>
    <property type="match status" value="1"/>
</dbReference>
<sequence>MSIVSIVWSSGKAHASIHQVHEQILTLVADKSEVHTWMLMGREAGRGPGCGQTLHWRLSARALKGRGVWKFSQWWLQRRLAREIERVNPKALLLDGIGVARLIIPVVARLNPGIQVVVVFHGQSRIRRSDPRLFSAIAAHRLKLVAVSGALAESLGAKLGRTVAATRTAMNPHAFKQALLSRDEARMRLGVDSARIVLGAVGRLVEEKGFLPMLDVLSELSRTRADLHLVLVGDGEQRPELESRIRCLGLEPMVTLAGHRQDAAQLYQAFDVMLIPSRSEGLGLVLQEAVLAHVPVVASDLPVFVEQLGLSGIYVSPYDVPGWVAAIEHVLDSDRRLLADEQDRRLAPEDAWEQFCSGYAELLIDDSDPVRTS</sequence>
<evidence type="ECO:0000313" key="2">
    <source>
        <dbReference type="Proteomes" id="UP000438983"/>
    </source>
</evidence>
<organism evidence="1 2">
    <name type="scientific">Stutzerimonas stutzeri</name>
    <name type="common">Pseudomonas stutzeri</name>
    <dbReference type="NCBI Taxonomy" id="316"/>
    <lineage>
        <taxon>Bacteria</taxon>
        <taxon>Pseudomonadati</taxon>
        <taxon>Pseudomonadota</taxon>
        <taxon>Gammaproteobacteria</taxon>
        <taxon>Pseudomonadales</taxon>
        <taxon>Pseudomonadaceae</taxon>
        <taxon>Stutzerimonas</taxon>
    </lineage>
</organism>
<dbReference type="InterPro" id="IPR050194">
    <property type="entry name" value="Glycosyltransferase_grp1"/>
</dbReference>
<proteinExistence type="predicted"/>
<gene>
    <name evidence="1" type="ORF">GQA94_00870</name>
</gene>
<evidence type="ECO:0000313" key="1">
    <source>
        <dbReference type="EMBL" id="QGZ28679.1"/>
    </source>
</evidence>
<name>A0A6I6LCR0_STUST</name>
<dbReference type="OrthoDB" id="9792269at2"/>
<accession>A0A6I6LCR0</accession>